<sequence length="239" mass="26020">MNIIVCIKQVPDTAAIQLVRINPQTNTLVREGIPAIINPFDENAIEEGLRLREKYGGEVTVLSMGPPQVEKALKDAIAMGADKAVLLCDRAFAGADTLATSYTLACAIKKMGNYDLLLFGKQAIDGDTAQVGPGVAEHLGIPQVTFVRKIEIENQTIRAERTLEDSFELVEAKLPILVTVTKEMNTPRYPSLKGMMKAKAAQITVWGLQDIDADPNRVGLTGSTTQVIKIFTPEMRKKG</sequence>
<dbReference type="PIRSF" id="PIRSF000090">
    <property type="entry name" value="Beta-ETF"/>
    <property type="match status" value="1"/>
</dbReference>
<dbReference type="InterPro" id="IPR033948">
    <property type="entry name" value="ETF_beta_N"/>
</dbReference>
<evidence type="ECO:0000313" key="3">
    <source>
        <dbReference type="Proteomes" id="UP000229307"/>
    </source>
</evidence>
<dbReference type="Proteomes" id="UP000229307">
    <property type="component" value="Unassembled WGS sequence"/>
</dbReference>
<feature type="non-terminal residue" evidence="2">
    <location>
        <position position="239"/>
    </location>
</feature>
<dbReference type="CDD" id="cd01714">
    <property type="entry name" value="ETF_beta"/>
    <property type="match status" value="1"/>
</dbReference>
<proteinExistence type="predicted"/>
<name>A0A2M7SEW7_9BACT</name>
<dbReference type="GO" id="GO:0009055">
    <property type="term" value="F:electron transfer activity"/>
    <property type="evidence" value="ECO:0007669"/>
    <property type="project" value="InterPro"/>
</dbReference>
<dbReference type="SMART" id="SM00893">
    <property type="entry name" value="ETF"/>
    <property type="match status" value="1"/>
</dbReference>
<organism evidence="2 3">
    <name type="scientific">Candidatus Desantisbacteria bacterium CG_4_10_14_0_8_um_filter_48_22</name>
    <dbReference type="NCBI Taxonomy" id="1974543"/>
    <lineage>
        <taxon>Bacteria</taxon>
        <taxon>Candidatus Desantisiibacteriota</taxon>
    </lineage>
</organism>
<dbReference type="Pfam" id="PF01012">
    <property type="entry name" value="ETF"/>
    <property type="match status" value="1"/>
</dbReference>
<dbReference type="AlphaFoldDB" id="A0A2M7SEW7"/>
<dbReference type="PANTHER" id="PTHR21294:SF17">
    <property type="entry name" value="PROTEIN FIXA"/>
    <property type="match status" value="1"/>
</dbReference>
<dbReference type="InterPro" id="IPR014730">
    <property type="entry name" value="ETF_a/b_N"/>
</dbReference>
<evidence type="ECO:0000259" key="1">
    <source>
        <dbReference type="SMART" id="SM00893"/>
    </source>
</evidence>
<gene>
    <name evidence="2" type="ORF">COY52_01535</name>
</gene>
<reference evidence="3" key="1">
    <citation type="submission" date="2017-09" db="EMBL/GenBank/DDBJ databases">
        <title>Depth-based differentiation of microbial function through sediment-hosted aquifers and enrichment of novel symbionts in the deep terrestrial subsurface.</title>
        <authorList>
            <person name="Probst A.J."/>
            <person name="Ladd B."/>
            <person name="Jarett J.K."/>
            <person name="Geller-Mcgrath D.E."/>
            <person name="Sieber C.M.K."/>
            <person name="Emerson J.B."/>
            <person name="Anantharaman K."/>
            <person name="Thomas B.C."/>
            <person name="Malmstrom R."/>
            <person name="Stieglmeier M."/>
            <person name="Klingl A."/>
            <person name="Woyke T."/>
            <person name="Ryan C.M."/>
            <person name="Banfield J.F."/>
        </authorList>
    </citation>
    <scope>NUCLEOTIDE SEQUENCE [LARGE SCALE GENOMIC DNA]</scope>
</reference>
<dbReference type="PANTHER" id="PTHR21294">
    <property type="entry name" value="ELECTRON TRANSFER FLAVOPROTEIN BETA-SUBUNIT"/>
    <property type="match status" value="1"/>
</dbReference>
<protein>
    <submittedName>
        <fullName evidence="2">Electron transfer flavoprotein subunit beta</fullName>
    </submittedName>
</protein>
<evidence type="ECO:0000313" key="2">
    <source>
        <dbReference type="EMBL" id="PIZ18056.1"/>
    </source>
</evidence>
<dbReference type="EMBL" id="PFMR01000045">
    <property type="protein sequence ID" value="PIZ18056.1"/>
    <property type="molecule type" value="Genomic_DNA"/>
</dbReference>
<accession>A0A2M7SEW7</accession>
<comment type="caution">
    <text evidence="2">The sequence shown here is derived from an EMBL/GenBank/DDBJ whole genome shotgun (WGS) entry which is preliminary data.</text>
</comment>
<dbReference type="Gene3D" id="3.40.50.620">
    <property type="entry name" value="HUPs"/>
    <property type="match status" value="1"/>
</dbReference>
<feature type="domain" description="Electron transfer flavoprotein alpha/beta-subunit N-terminal" evidence="1">
    <location>
        <begin position="25"/>
        <end position="215"/>
    </location>
</feature>
<dbReference type="InterPro" id="IPR014729">
    <property type="entry name" value="Rossmann-like_a/b/a_fold"/>
</dbReference>
<dbReference type="InterPro" id="IPR012255">
    <property type="entry name" value="ETF_b"/>
</dbReference>
<dbReference type="SUPFAM" id="SSF52402">
    <property type="entry name" value="Adenine nucleotide alpha hydrolases-like"/>
    <property type="match status" value="1"/>
</dbReference>